<keyword evidence="2" id="KW-1185">Reference proteome</keyword>
<gene>
    <name evidence="1" type="ORF">CAL26_14580</name>
</gene>
<dbReference type="EMBL" id="NEVJ01000003">
    <property type="protein sequence ID" value="OZI18902.1"/>
    <property type="molecule type" value="Genomic_DNA"/>
</dbReference>
<dbReference type="Proteomes" id="UP000216857">
    <property type="component" value="Unassembled WGS sequence"/>
</dbReference>
<protein>
    <recommendedName>
        <fullName evidence="3">Lipoprotein SmpA/OmlA domain-containing protein</fullName>
    </recommendedName>
</protein>
<name>A0A261R2N0_9BORD</name>
<comment type="caution">
    <text evidence="1">The sequence shown here is derived from an EMBL/GenBank/DDBJ whole genome shotgun (WGS) entry which is preliminary data.</text>
</comment>
<evidence type="ECO:0000313" key="1">
    <source>
        <dbReference type="EMBL" id="OZI18902.1"/>
    </source>
</evidence>
<dbReference type="AlphaFoldDB" id="A0A261R2N0"/>
<accession>A0A261R2N0</accession>
<proteinExistence type="predicted"/>
<organism evidence="1 2">
    <name type="scientific">Bordetella genomosp. 9</name>
    <dbReference type="NCBI Taxonomy" id="1416803"/>
    <lineage>
        <taxon>Bacteria</taxon>
        <taxon>Pseudomonadati</taxon>
        <taxon>Pseudomonadota</taxon>
        <taxon>Betaproteobacteria</taxon>
        <taxon>Burkholderiales</taxon>
        <taxon>Alcaligenaceae</taxon>
        <taxon>Bordetella</taxon>
    </lineage>
</organism>
<reference evidence="1" key="1">
    <citation type="submission" date="2017-05" db="EMBL/GenBank/DDBJ databases">
        <title>Complete and WGS of Bordetella genogroups.</title>
        <authorList>
            <person name="Spilker T."/>
            <person name="Lipuma J."/>
        </authorList>
    </citation>
    <scope>NUCLEOTIDE SEQUENCE</scope>
    <source>
        <strain evidence="1">AU21707</strain>
    </source>
</reference>
<evidence type="ECO:0008006" key="3">
    <source>
        <dbReference type="Google" id="ProtNLM"/>
    </source>
</evidence>
<evidence type="ECO:0000313" key="2">
    <source>
        <dbReference type="Proteomes" id="UP000216857"/>
    </source>
</evidence>
<sequence length="130" mass="13965">MIAVLLVSTLAACANMNGGNGEDKMSMTYLKQHLVANKTTKADVVQLFGEARYKNEEPNGADYWSYSEDQVNGKDYLGEASKYLSGMAGSFGSAAAQTQQRKTNRDLNIFFNANGTIRNFNTSGSTGAGS</sequence>